<dbReference type="Gene3D" id="3.10.129.10">
    <property type="entry name" value="Hotdog Thioesterase"/>
    <property type="match status" value="1"/>
</dbReference>
<dbReference type="GO" id="GO:0016787">
    <property type="term" value="F:hydrolase activity"/>
    <property type="evidence" value="ECO:0007669"/>
    <property type="project" value="UniProtKB-KW"/>
</dbReference>
<dbReference type="InterPro" id="IPR006684">
    <property type="entry name" value="YbgC/YbaW"/>
</dbReference>
<dbReference type="InterPro" id="IPR050563">
    <property type="entry name" value="4-hydroxybenzoyl-CoA_TE"/>
</dbReference>
<keyword evidence="4" id="KW-1185">Reference proteome</keyword>
<evidence type="ECO:0000256" key="2">
    <source>
        <dbReference type="ARBA" id="ARBA00022801"/>
    </source>
</evidence>
<accession>A0ABS4H0L1</accession>
<dbReference type="SUPFAM" id="SSF54637">
    <property type="entry name" value="Thioesterase/thiol ester dehydrase-isomerase"/>
    <property type="match status" value="1"/>
</dbReference>
<organism evidence="3 4">
    <name type="scientific">Paenibacillus sediminis</name>
    <dbReference type="NCBI Taxonomy" id="664909"/>
    <lineage>
        <taxon>Bacteria</taxon>
        <taxon>Bacillati</taxon>
        <taxon>Bacillota</taxon>
        <taxon>Bacilli</taxon>
        <taxon>Bacillales</taxon>
        <taxon>Paenibacillaceae</taxon>
        <taxon>Paenibacillus</taxon>
    </lineage>
</organism>
<comment type="similarity">
    <text evidence="1">Belongs to the 4-hydroxybenzoyl-CoA thioesterase family.</text>
</comment>
<dbReference type="EC" id="3.1.2.-" evidence="3"/>
<dbReference type="InterPro" id="IPR029069">
    <property type="entry name" value="HotDog_dom_sf"/>
</dbReference>
<proteinExistence type="inferred from homology"/>
<sequence>MFICEVEVPVRYAETDAMGIVHHANYLVWFELARTKYLDDIGISYPSIESRGFLIPVLEVNLTYKKPFRYGETALVKTWIEQYEGLKVIYNYEIYNGQGELCIEGSTSHVVVKKENFKPINIRKHLPDLHTACEENKR</sequence>
<dbReference type="RefSeq" id="WP_209845829.1">
    <property type="nucleotide sequence ID" value="NZ_CBCRVE010000002.1"/>
</dbReference>
<keyword evidence="2 3" id="KW-0378">Hydrolase</keyword>
<evidence type="ECO:0000313" key="4">
    <source>
        <dbReference type="Proteomes" id="UP001519273"/>
    </source>
</evidence>
<dbReference type="Proteomes" id="UP001519273">
    <property type="component" value="Unassembled WGS sequence"/>
</dbReference>
<evidence type="ECO:0000313" key="3">
    <source>
        <dbReference type="EMBL" id="MBP1936068.1"/>
    </source>
</evidence>
<gene>
    <name evidence="3" type="ORF">J2Z20_000929</name>
</gene>
<dbReference type="PANTHER" id="PTHR31793:SF27">
    <property type="entry name" value="NOVEL THIOESTERASE SUPERFAMILY DOMAIN AND SAPOSIN A-TYPE DOMAIN CONTAINING PROTEIN (0610012H03RIK)"/>
    <property type="match status" value="1"/>
</dbReference>
<dbReference type="PIRSF" id="PIRSF003230">
    <property type="entry name" value="YbgC"/>
    <property type="match status" value="1"/>
</dbReference>
<dbReference type="NCBIfam" id="TIGR00051">
    <property type="entry name" value="YbgC/FadM family acyl-CoA thioesterase"/>
    <property type="match status" value="1"/>
</dbReference>
<name>A0ABS4H0L1_9BACL</name>
<evidence type="ECO:0000256" key="1">
    <source>
        <dbReference type="ARBA" id="ARBA00005953"/>
    </source>
</evidence>
<protein>
    <submittedName>
        <fullName evidence="3">Acyl-CoA thioester hydrolase</fullName>
        <ecNumber evidence="3">3.1.2.-</ecNumber>
    </submittedName>
</protein>
<dbReference type="CDD" id="cd00586">
    <property type="entry name" value="4HBT"/>
    <property type="match status" value="1"/>
</dbReference>
<reference evidence="3 4" key="1">
    <citation type="submission" date="2021-03" db="EMBL/GenBank/DDBJ databases">
        <title>Genomic Encyclopedia of Type Strains, Phase IV (KMG-IV): sequencing the most valuable type-strain genomes for metagenomic binning, comparative biology and taxonomic classification.</title>
        <authorList>
            <person name="Goeker M."/>
        </authorList>
    </citation>
    <scope>NUCLEOTIDE SEQUENCE [LARGE SCALE GENOMIC DNA]</scope>
    <source>
        <strain evidence="3 4">DSM 23491</strain>
    </source>
</reference>
<comment type="caution">
    <text evidence="3">The sequence shown here is derived from an EMBL/GenBank/DDBJ whole genome shotgun (WGS) entry which is preliminary data.</text>
</comment>
<dbReference type="PANTHER" id="PTHR31793">
    <property type="entry name" value="4-HYDROXYBENZOYL-COA THIOESTERASE FAMILY MEMBER"/>
    <property type="match status" value="1"/>
</dbReference>
<dbReference type="EMBL" id="JAGGKP010000001">
    <property type="protein sequence ID" value="MBP1936068.1"/>
    <property type="molecule type" value="Genomic_DNA"/>
</dbReference>
<dbReference type="Pfam" id="PF13279">
    <property type="entry name" value="4HBT_2"/>
    <property type="match status" value="1"/>
</dbReference>